<dbReference type="Pfam" id="PF13231">
    <property type="entry name" value="PMT_2"/>
    <property type="match status" value="1"/>
</dbReference>
<feature type="transmembrane region" description="Helical" evidence="1">
    <location>
        <begin position="57"/>
        <end position="77"/>
    </location>
</feature>
<evidence type="ECO:0000313" key="4">
    <source>
        <dbReference type="Proteomes" id="UP000034246"/>
    </source>
</evidence>
<feature type="transmembrane region" description="Helical" evidence="1">
    <location>
        <begin position="214"/>
        <end position="231"/>
    </location>
</feature>
<feature type="transmembrane region" description="Helical" evidence="1">
    <location>
        <begin position="97"/>
        <end position="118"/>
    </location>
</feature>
<feature type="transmembrane region" description="Helical" evidence="1">
    <location>
        <begin position="312"/>
        <end position="328"/>
    </location>
</feature>
<evidence type="ECO:0000259" key="2">
    <source>
        <dbReference type="Pfam" id="PF13231"/>
    </source>
</evidence>
<feature type="transmembrane region" description="Helical" evidence="1">
    <location>
        <begin position="243"/>
        <end position="261"/>
    </location>
</feature>
<keyword evidence="1" id="KW-0812">Transmembrane</keyword>
<dbReference type="EMBL" id="LBWP01000006">
    <property type="protein sequence ID" value="KKR11510.1"/>
    <property type="molecule type" value="Genomic_DNA"/>
</dbReference>
<dbReference type="PROSITE" id="PS51257">
    <property type="entry name" value="PROKAR_LIPOPROTEIN"/>
    <property type="match status" value="1"/>
</dbReference>
<feature type="transmembrane region" description="Helical" evidence="1">
    <location>
        <begin position="174"/>
        <end position="207"/>
    </location>
</feature>
<dbReference type="InterPro" id="IPR038731">
    <property type="entry name" value="RgtA/B/C-like"/>
</dbReference>
<sequence length="448" mass="51743">MILIKFVIAIIFTFFAGACVFRLFMKDKSVSGLLFIATSFFIGMSAISFQMQLYSLVGIQFSALKLGLPWLIFLPLFLKEKYLFKVKINLRKVDSPLLLFFLLITVFQLSLIFLRFFLHRNAIGWDGISIWYYKANAFFVDKTIDFSIFTNPLLGQEGLTDTYIRSSYPLFLPLYLAFIFLTIGKFSIFFGNIIWILCYLLLLVVLYKFLLRRFNFSFAVLGIFLLVSLPANFDHLAGKYAGYADLILMCFATTGVIFFLEGIFRKKLYYLSISLLLASAAANIKEDGMVFLAAIAIMFTLTSFAKRKFTNLKYLAVPLLIVSPWYVIRDILRFPSLLDASSGVHFDRLATIVVVIFQQFFDVGNFLFLFPLFLLTLVFSYRVIFKQYYVYLLVVIGMVIACYVIIFMLTPLDPVRHINSLADRILYTVSPLMIIFILQTFWNSYIEK</sequence>
<feature type="domain" description="Glycosyltransferase RgtA/B/C/D-like" evidence="2">
    <location>
        <begin position="172"/>
        <end position="326"/>
    </location>
</feature>
<dbReference type="Proteomes" id="UP000034246">
    <property type="component" value="Unassembled WGS sequence"/>
</dbReference>
<feature type="transmembrane region" description="Helical" evidence="1">
    <location>
        <begin position="388"/>
        <end position="412"/>
    </location>
</feature>
<dbReference type="AlphaFoldDB" id="A0A0G0QM92"/>
<protein>
    <recommendedName>
        <fullName evidence="2">Glycosyltransferase RgtA/B/C/D-like domain-containing protein</fullName>
    </recommendedName>
</protein>
<feature type="transmembrane region" description="Helical" evidence="1">
    <location>
        <begin position="290"/>
        <end position="305"/>
    </location>
</feature>
<keyword evidence="1" id="KW-1133">Transmembrane helix</keyword>
<reference evidence="3 4" key="1">
    <citation type="journal article" date="2015" name="Nature">
        <title>rRNA introns, odd ribosomes, and small enigmatic genomes across a large radiation of phyla.</title>
        <authorList>
            <person name="Brown C.T."/>
            <person name="Hug L.A."/>
            <person name="Thomas B.C."/>
            <person name="Sharon I."/>
            <person name="Castelle C.J."/>
            <person name="Singh A."/>
            <person name="Wilkins M.J."/>
            <person name="Williams K.H."/>
            <person name="Banfield J.F."/>
        </authorList>
    </citation>
    <scope>NUCLEOTIDE SEQUENCE [LARGE SCALE GENOMIC DNA]</scope>
</reference>
<evidence type="ECO:0000256" key="1">
    <source>
        <dbReference type="SAM" id="Phobius"/>
    </source>
</evidence>
<feature type="transmembrane region" description="Helical" evidence="1">
    <location>
        <begin position="268"/>
        <end position="284"/>
    </location>
</feature>
<feature type="transmembrane region" description="Helical" evidence="1">
    <location>
        <begin position="32"/>
        <end position="51"/>
    </location>
</feature>
<proteinExistence type="predicted"/>
<name>A0A0G0QM92_9BACT</name>
<dbReference type="STRING" id="1618550.UT39_C0006G0016"/>
<accession>A0A0G0QM92</accession>
<keyword evidence="1" id="KW-0472">Membrane</keyword>
<gene>
    <name evidence="3" type="ORF">UT39_C0006G0016</name>
</gene>
<comment type="caution">
    <text evidence="3">The sequence shown here is derived from an EMBL/GenBank/DDBJ whole genome shotgun (WGS) entry which is preliminary data.</text>
</comment>
<feature type="transmembrane region" description="Helical" evidence="1">
    <location>
        <begin position="348"/>
        <end position="381"/>
    </location>
</feature>
<evidence type="ECO:0000313" key="3">
    <source>
        <dbReference type="EMBL" id="KKR11510.1"/>
    </source>
</evidence>
<feature type="transmembrane region" description="Helical" evidence="1">
    <location>
        <begin position="6"/>
        <end position="25"/>
    </location>
</feature>
<feature type="transmembrane region" description="Helical" evidence="1">
    <location>
        <begin position="424"/>
        <end position="442"/>
    </location>
</feature>
<organism evidence="3 4">
    <name type="scientific">Candidatus Woesebacteria bacterium GW2011_GWA1_39_21</name>
    <dbReference type="NCBI Taxonomy" id="1618550"/>
    <lineage>
        <taxon>Bacteria</taxon>
        <taxon>Candidatus Woeseibacteriota</taxon>
    </lineage>
</organism>